<feature type="compositionally biased region" description="Polar residues" evidence="1">
    <location>
        <begin position="298"/>
        <end position="324"/>
    </location>
</feature>
<dbReference type="InterPro" id="IPR057912">
    <property type="entry name" value="OB_CYT4_C"/>
</dbReference>
<feature type="region of interest" description="Disordered" evidence="1">
    <location>
        <begin position="254"/>
        <end position="286"/>
    </location>
</feature>
<feature type="compositionally biased region" description="Basic and acidic residues" evidence="1">
    <location>
        <begin position="83"/>
        <end position="102"/>
    </location>
</feature>
<keyword evidence="4" id="KW-1185">Reference proteome</keyword>
<dbReference type="Pfam" id="PF23216">
    <property type="entry name" value="WHD_CYT4"/>
    <property type="match status" value="1"/>
</dbReference>
<feature type="compositionally biased region" description="Polar residues" evidence="1">
    <location>
        <begin position="254"/>
        <end position="265"/>
    </location>
</feature>
<dbReference type="GO" id="GO:0006402">
    <property type="term" value="P:mRNA catabolic process"/>
    <property type="evidence" value="ECO:0007669"/>
    <property type="project" value="TreeGrafter"/>
</dbReference>
<dbReference type="SUPFAM" id="SSF50249">
    <property type="entry name" value="Nucleic acid-binding proteins"/>
    <property type="match status" value="1"/>
</dbReference>
<keyword evidence="3" id="KW-0378">Hydrolase</keyword>
<protein>
    <submittedName>
        <fullName evidence="3">3'-5' RNA exonuclease complex component</fullName>
        <ecNumber evidence="3">3.1.13.1</ecNumber>
    </submittedName>
</protein>
<dbReference type="Pfam" id="PF25522">
    <property type="entry name" value="OB_cyt-4"/>
    <property type="match status" value="1"/>
</dbReference>
<dbReference type="InterPro" id="IPR050180">
    <property type="entry name" value="RNR_Ribonuclease"/>
</dbReference>
<sequence length="1344" mass="149832">MSWRRSLLAKRYHATRQRLIAHDPNNPVLNRQGALPKLPFAPVPDAFSRLVQRNWDRFNNLEGESKIQHPPSEARANLASSHFEARDEKPSFEPKYEERHQEGSIQTNLRLENATQTYSSSTSNAALIQSESSHRSRPEAFATTSPTDSQVGSSKESKPSDNIKGAGSLDAAPTQVSKTASNQEKPNSPKSQPGSLVRRCQFTSAVRKWATDASVRRPCLLSLAGKKSETERSDDSAAIHHSLDELLDAYRASPEQTIESTSSPSELGILSRSGHRSRSSIPAGTKAKRIFINTPSVFDGSKSTARSQHSQRFASTRATPSSNSEDLDPANVKPQTFRSLSPQTNHVLNGSIEDEARPTFVRGSSLLQHEVGGQDVREHLRLWQAWQADDLNRNLVTPSPERENALTQTGAIDTSIVDFEEGVADDIPAPEIDPEEGTPSILHAPKFFRQGDLVEVWNATDSILTIFIRNYANHSLFYSENGSWLVRRSKVARFALPSFVSPSDLEDVLPFSPAPESLENLVDRLTPLTENAPRDAGSKALQRMQRFRQSSDDIYRKYGDRINSVYQIMASPSFSDGPKTMSVGEIAIKVFEKESIKAVTPQMIWTLHRRLCKTQNVTTDDLAHRLTPVFTFLPRQNLTHITKVERWMREFQESSVEKQIEQGKDNGPSNPTKMPTNPIASFVLKAKHAIIVSRQARPVSPTGIVGPRVKEDGVSSEIEIFKATPMQELDTNERMVLHYLDAWVTSKSLSKHNNLRALGPMVLRAIGMYENLDLDESAGYTLLQELGIISPWQNPTLYIEHFNLPGRNPHEPLSVLAREAQSQLSTFEKQDAMAEFRKDWGGLPAYCIDSADTLERDDAISVEEVEGESSAWVHIHVANPSAFITPDSVFGQYAAELVQSLYLPEAKYPMLELELSLKHLSLGQDRPCITFSAKLDTAGNILEHKISHGILHNVVFMTPEKVLEVAGFGEQQVDWTSNLLTIGERTPHENAGSTASAEASSRPLTPEDVRKLQSLGSLGKATRERRERAGATRMPRQEGLMRTCQPNVTFGDITNKLVAPLSNRIQRYDNDPVVSLESRPKLAAFNFLSDLMVLAGEVCANWCVDRKLPVPYRGIRINPEPAISPAEFKHEMTKSATAEGRDPSIDEIRTHMMLLGSADCSSSPLRHPALGIPAYVKATSPLRRYGDLMAHWQIEAAIRNERRTGLIVQEEPDLSFLPFSRDQVESSCKKLVARGGQILRIERNAIGFWSTWAIARAFYFNQAELPETFQIHIYNPVNAANIARGVVVGWDRRALLQDKASLTMPHGGLQVDDVWEAKITKIMLYRKEITFEPVRLVSKGNATT</sequence>
<dbReference type="PANTHER" id="PTHR23355:SF65">
    <property type="entry name" value="EXORIBONUCLEASE CYT-4, PUTATIVE (AFU_ORTHOLOGUE AFUA_7G01550)-RELATED"/>
    <property type="match status" value="1"/>
</dbReference>
<feature type="compositionally biased region" description="Polar residues" evidence="1">
    <location>
        <begin position="991"/>
        <end position="1003"/>
    </location>
</feature>
<accession>A0AA43TZH3</accession>
<dbReference type="EC" id="3.1.13.1" evidence="3"/>
<dbReference type="GO" id="GO:0008859">
    <property type="term" value="F:exoribonuclease II activity"/>
    <property type="evidence" value="ECO:0007669"/>
    <property type="project" value="UniProtKB-EC"/>
</dbReference>
<feature type="compositionally biased region" description="Polar residues" evidence="1">
    <location>
        <begin position="142"/>
        <end position="154"/>
    </location>
</feature>
<dbReference type="InterPro" id="IPR012340">
    <property type="entry name" value="NA-bd_OB-fold"/>
</dbReference>
<feature type="compositionally biased region" description="Polar residues" evidence="1">
    <location>
        <begin position="174"/>
        <end position="194"/>
    </location>
</feature>
<feature type="region of interest" description="Disordered" evidence="1">
    <location>
        <begin position="985"/>
        <end position="1035"/>
    </location>
</feature>
<dbReference type="InterPro" id="IPR056625">
    <property type="entry name" value="SH3_CYT4"/>
</dbReference>
<dbReference type="SMART" id="SM00955">
    <property type="entry name" value="RNB"/>
    <property type="match status" value="1"/>
</dbReference>
<keyword evidence="3" id="KW-0540">Nuclease</keyword>
<feature type="region of interest" description="Disordered" evidence="1">
    <location>
        <begin position="298"/>
        <end position="344"/>
    </location>
</feature>
<feature type="compositionally biased region" description="Polar residues" evidence="1">
    <location>
        <begin position="333"/>
        <end position="344"/>
    </location>
</feature>
<dbReference type="Proteomes" id="UP001161017">
    <property type="component" value="Unassembled WGS sequence"/>
</dbReference>
<comment type="caution">
    <text evidence="3">The sequence shown here is derived from an EMBL/GenBank/DDBJ whole genome shotgun (WGS) entry which is preliminary data.</text>
</comment>
<organism evidence="3 4">
    <name type="scientific">Ramalina farinacea</name>
    <dbReference type="NCBI Taxonomy" id="258253"/>
    <lineage>
        <taxon>Eukaryota</taxon>
        <taxon>Fungi</taxon>
        <taxon>Dikarya</taxon>
        <taxon>Ascomycota</taxon>
        <taxon>Pezizomycotina</taxon>
        <taxon>Lecanoromycetes</taxon>
        <taxon>OSLEUM clade</taxon>
        <taxon>Lecanoromycetidae</taxon>
        <taxon>Lecanorales</taxon>
        <taxon>Lecanorineae</taxon>
        <taxon>Ramalinaceae</taxon>
        <taxon>Ramalina</taxon>
    </lineage>
</organism>
<feature type="compositionally biased region" description="Polar residues" evidence="1">
    <location>
        <begin position="103"/>
        <end position="131"/>
    </location>
</feature>
<evidence type="ECO:0000259" key="2">
    <source>
        <dbReference type="SMART" id="SM00955"/>
    </source>
</evidence>
<name>A0AA43TZH3_9LECA</name>
<dbReference type="PANTHER" id="PTHR23355">
    <property type="entry name" value="RIBONUCLEASE"/>
    <property type="match status" value="1"/>
</dbReference>
<evidence type="ECO:0000313" key="4">
    <source>
        <dbReference type="Proteomes" id="UP001161017"/>
    </source>
</evidence>
<proteinExistence type="predicted"/>
<feature type="domain" description="RNB" evidence="2">
    <location>
        <begin position="837"/>
        <end position="1200"/>
    </location>
</feature>
<dbReference type="InterPro" id="IPR056624">
    <property type="entry name" value="WH_CYT4"/>
</dbReference>
<gene>
    <name evidence="3" type="primary">MSU1</name>
    <name evidence="3" type="ORF">OHK93_001432</name>
</gene>
<keyword evidence="3" id="KW-0269">Exonuclease</keyword>
<dbReference type="GO" id="GO:0003723">
    <property type="term" value="F:RNA binding"/>
    <property type="evidence" value="ECO:0007669"/>
    <property type="project" value="InterPro"/>
</dbReference>
<evidence type="ECO:0000256" key="1">
    <source>
        <dbReference type="SAM" id="MobiDB-lite"/>
    </source>
</evidence>
<dbReference type="GO" id="GO:0000932">
    <property type="term" value="C:P-body"/>
    <property type="evidence" value="ECO:0007669"/>
    <property type="project" value="TreeGrafter"/>
</dbReference>
<feature type="compositionally biased region" description="Basic and acidic residues" evidence="1">
    <location>
        <begin position="1021"/>
        <end position="1030"/>
    </location>
</feature>
<evidence type="ECO:0000313" key="3">
    <source>
        <dbReference type="EMBL" id="MDI1490232.1"/>
    </source>
</evidence>
<reference evidence="3" key="1">
    <citation type="journal article" date="2023" name="Genome Biol. Evol.">
        <title>First Whole Genome Sequence and Flow Cytometry Genome Size Data for the Lichen-Forming Fungus Ramalina farinacea (Ascomycota).</title>
        <authorList>
            <person name="Llewellyn T."/>
            <person name="Mian S."/>
            <person name="Hill R."/>
            <person name="Leitch I.J."/>
            <person name="Gaya E."/>
        </authorList>
    </citation>
    <scope>NUCLEOTIDE SEQUENCE</scope>
    <source>
        <strain evidence="3">LIQ254RAFAR</strain>
    </source>
</reference>
<dbReference type="Pfam" id="PF23214">
    <property type="entry name" value="SH3_CYT4"/>
    <property type="match status" value="1"/>
</dbReference>
<dbReference type="InterPro" id="IPR001900">
    <property type="entry name" value="RNase_II/R"/>
</dbReference>
<feature type="region of interest" description="Disordered" evidence="1">
    <location>
        <begin position="79"/>
        <end position="198"/>
    </location>
</feature>
<dbReference type="Pfam" id="PF00773">
    <property type="entry name" value="RNB"/>
    <property type="match status" value="1"/>
</dbReference>
<dbReference type="EMBL" id="JAPUFD010000011">
    <property type="protein sequence ID" value="MDI1490232.1"/>
    <property type="molecule type" value="Genomic_DNA"/>
</dbReference>